<accession>A0A0U1LUV6</accession>
<dbReference type="InterPro" id="IPR000743">
    <property type="entry name" value="Glyco_hydro_28"/>
</dbReference>
<proteinExistence type="inferred from homology"/>
<keyword evidence="6" id="KW-0325">Glycoprotein</keyword>
<evidence type="ECO:0000313" key="11">
    <source>
        <dbReference type="EMBL" id="CRG87005.1"/>
    </source>
</evidence>
<sequence length="274" mass="29159">MLFLTPSMSITQPVPVGMEVISNTDGADTIYSSHITFRNWTVDNGDDRISLKANSTDISIYDYRLYNGLGIAIGSIGQYDGAVEIIVFVISGPSGPGKPMRPPSPALIGKLGLCGVAQKNLTFDLIYGSKLVGQDQNAAYAGLIATIRQQQDRLDELHGALTKVFSISSAACQSTSQLREEEKSTNGSDAASRGAQHASQSSPTTSIQSICPLVPPHMMQFMADKIPQAACDTYLGLGFLPLAADEEKWDVSNDAFHTALTSAPSIVCPNVVDS</sequence>
<organism evidence="11 12">
    <name type="scientific">Talaromyces islandicus</name>
    <name type="common">Penicillium islandicum</name>
    <dbReference type="NCBI Taxonomy" id="28573"/>
    <lineage>
        <taxon>Eukaryota</taxon>
        <taxon>Fungi</taxon>
        <taxon>Dikarya</taxon>
        <taxon>Ascomycota</taxon>
        <taxon>Pezizomycotina</taxon>
        <taxon>Eurotiomycetes</taxon>
        <taxon>Eurotiomycetidae</taxon>
        <taxon>Eurotiales</taxon>
        <taxon>Trichocomaceae</taxon>
        <taxon>Talaromyces</taxon>
        <taxon>Talaromyces sect. Islandici</taxon>
    </lineage>
</organism>
<evidence type="ECO:0000256" key="4">
    <source>
        <dbReference type="ARBA" id="ARBA00022729"/>
    </source>
</evidence>
<dbReference type="InterPro" id="IPR012334">
    <property type="entry name" value="Pectin_lyas_fold"/>
</dbReference>
<evidence type="ECO:0000256" key="3">
    <source>
        <dbReference type="ARBA" id="ARBA00022525"/>
    </source>
</evidence>
<evidence type="ECO:0000256" key="9">
    <source>
        <dbReference type="RuleBase" id="RU361169"/>
    </source>
</evidence>
<evidence type="ECO:0000256" key="8">
    <source>
        <dbReference type="ARBA" id="ARBA00023316"/>
    </source>
</evidence>
<evidence type="ECO:0000256" key="7">
    <source>
        <dbReference type="ARBA" id="ARBA00023295"/>
    </source>
</evidence>
<dbReference type="GO" id="GO:0005975">
    <property type="term" value="P:carbohydrate metabolic process"/>
    <property type="evidence" value="ECO:0007669"/>
    <property type="project" value="InterPro"/>
</dbReference>
<keyword evidence="12" id="KW-1185">Reference proteome</keyword>
<dbReference type="AlphaFoldDB" id="A0A0U1LUV6"/>
<keyword evidence="7 9" id="KW-0326">Glycosidase</keyword>
<keyword evidence="4" id="KW-0732">Signal</keyword>
<gene>
    <name evidence="11" type="ORF">PISL3812_04018</name>
</gene>
<dbReference type="OrthoDB" id="187139at2759"/>
<dbReference type="GO" id="GO:0071555">
    <property type="term" value="P:cell wall organization"/>
    <property type="evidence" value="ECO:0007669"/>
    <property type="project" value="UniProtKB-KW"/>
</dbReference>
<keyword evidence="8" id="KW-0961">Cell wall biogenesis/degradation</keyword>
<dbReference type="Gene3D" id="2.160.20.10">
    <property type="entry name" value="Single-stranded right-handed beta-helix, Pectin lyase-like"/>
    <property type="match status" value="1"/>
</dbReference>
<protein>
    <submittedName>
        <fullName evidence="11">Uncharacterized protein</fullName>
    </submittedName>
</protein>
<evidence type="ECO:0000256" key="5">
    <source>
        <dbReference type="ARBA" id="ARBA00022801"/>
    </source>
</evidence>
<evidence type="ECO:0000256" key="6">
    <source>
        <dbReference type="ARBA" id="ARBA00023180"/>
    </source>
</evidence>
<dbReference type="GO" id="GO:0005576">
    <property type="term" value="C:extracellular region"/>
    <property type="evidence" value="ECO:0007669"/>
    <property type="project" value="UniProtKB-SubCell"/>
</dbReference>
<keyword evidence="3" id="KW-0964">Secreted</keyword>
<dbReference type="SUPFAM" id="SSF51126">
    <property type="entry name" value="Pectin lyase-like"/>
    <property type="match status" value="1"/>
</dbReference>
<dbReference type="Pfam" id="PF00295">
    <property type="entry name" value="Glyco_hydro_28"/>
    <property type="match status" value="1"/>
</dbReference>
<comment type="similarity">
    <text evidence="2 9">Belongs to the glycosyl hydrolase 28 family.</text>
</comment>
<dbReference type="EMBL" id="CVMT01000003">
    <property type="protein sequence ID" value="CRG87005.1"/>
    <property type="molecule type" value="Genomic_DNA"/>
</dbReference>
<evidence type="ECO:0000313" key="12">
    <source>
        <dbReference type="Proteomes" id="UP000054383"/>
    </source>
</evidence>
<dbReference type="Proteomes" id="UP000054383">
    <property type="component" value="Unassembled WGS sequence"/>
</dbReference>
<dbReference type="STRING" id="28573.A0A0U1LUV6"/>
<dbReference type="PANTHER" id="PTHR31736:SF8">
    <property type="entry name" value="PUTATIVE (AFU_ORTHOLOGUE AFUA_7G06410)-RELATED"/>
    <property type="match status" value="1"/>
</dbReference>
<reference evidence="11 12" key="1">
    <citation type="submission" date="2015-04" db="EMBL/GenBank/DDBJ databases">
        <authorList>
            <person name="Syromyatnikov M.Y."/>
            <person name="Popov V.N."/>
        </authorList>
    </citation>
    <scope>NUCLEOTIDE SEQUENCE [LARGE SCALE GENOMIC DNA]</scope>
    <source>
        <strain evidence="11">WF-38-12</strain>
    </source>
</reference>
<evidence type="ECO:0000256" key="10">
    <source>
        <dbReference type="SAM" id="MobiDB-lite"/>
    </source>
</evidence>
<evidence type="ECO:0000256" key="2">
    <source>
        <dbReference type="ARBA" id="ARBA00008834"/>
    </source>
</evidence>
<comment type="subcellular location">
    <subcellularLocation>
        <location evidence="1">Secreted</location>
    </subcellularLocation>
</comment>
<name>A0A0U1LUV6_TALIS</name>
<dbReference type="InterPro" id="IPR011050">
    <property type="entry name" value="Pectin_lyase_fold/virulence"/>
</dbReference>
<dbReference type="PANTHER" id="PTHR31736">
    <property type="match status" value="1"/>
</dbReference>
<keyword evidence="5 9" id="KW-0378">Hydrolase</keyword>
<dbReference type="GO" id="GO:0004650">
    <property type="term" value="F:polygalacturonase activity"/>
    <property type="evidence" value="ECO:0007669"/>
    <property type="project" value="InterPro"/>
</dbReference>
<evidence type="ECO:0000256" key="1">
    <source>
        <dbReference type="ARBA" id="ARBA00004613"/>
    </source>
</evidence>
<feature type="region of interest" description="Disordered" evidence="10">
    <location>
        <begin position="176"/>
        <end position="207"/>
    </location>
</feature>